<protein>
    <submittedName>
        <fullName evidence="3">Tellurite resistance TerB family protein</fullName>
    </submittedName>
</protein>
<gene>
    <name evidence="3" type="ORF">CEV34_1302</name>
    <name evidence="2" type="ORF">EHE22_14620</name>
</gene>
<dbReference type="EMBL" id="PKQI01000002">
    <property type="protein sequence ID" value="NNV21663.1"/>
    <property type="molecule type" value="Genomic_DNA"/>
</dbReference>
<dbReference type="Pfam" id="PF05099">
    <property type="entry name" value="TerB"/>
    <property type="match status" value="1"/>
</dbReference>
<evidence type="ECO:0000313" key="3">
    <source>
        <dbReference type="EMBL" id="OYR28191.1"/>
    </source>
</evidence>
<evidence type="ECO:0000313" key="4">
    <source>
        <dbReference type="Proteomes" id="UP000216188"/>
    </source>
</evidence>
<dbReference type="AlphaFoldDB" id="A0A256GNP9"/>
<accession>A0A256GNP9</accession>
<dbReference type="Gene3D" id="1.10.3680.10">
    <property type="entry name" value="TerB-like"/>
    <property type="match status" value="1"/>
</dbReference>
<dbReference type="SUPFAM" id="SSF158682">
    <property type="entry name" value="TerB-like"/>
    <property type="match status" value="1"/>
</dbReference>
<dbReference type="EMBL" id="NNRM01000016">
    <property type="protein sequence ID" value="OYR28191.1"/>
    <property type="molecule type" value="Genomic_DNA"/>
</dbReference>
<dbReference type="STRING" id="419475.A8A54_16890"/>
<reference evidence="2 5" key="2">
    <citation type="submission" date="2018-11" db="EMBL/GenBank/DDBJ databases">
        <title>Genome sequencing and analysis.</title>
        <authorList>
            <person name="Huang Y.-T."/>
        </authorList>
    </citation>
    <scope>NUCLEOTIDE SEQUENCE [LARGE SCALE GENOMIC DNA]</scope>
    <source>
        <strain evidence="2 5">SHIN</strain>
    </source>
</reference>
<name>A0A256GNP9_9HYPH</name>
<feature type="domain" description="Co-chaperone DjlA N-terminal" evidence="1">
    <location>
        <begin position="30"/>
        <end position="146"/>
    </location>
</feature>
<dbReference type="Proteomes" id="UP000526233">
    <property type="component" value="Unassembled WGS sequence"/>
</dbReference>
<proteinExistence type="predicted"/>
<reference evidence="3 4" key="1">
    <citation type="submission" date="2017-07" db="EMBL/GenBank/DDBJ databases">
        <title>Phylogenetic study on the rhizospheric bacterium Ochrobactrum sp. A44.</title>
        <authorList>
            <person name="Krzyzanowska D.M."/>
            <person name="Ossowicki A."/>
            <person name="Rajewska M."/>
            <person name="Maciag T."/>
            <person name="Kaczynski Z."/>
            <person name="Czerwicka M."/>
            <person name="Jafra S."/>
        </authorList>
    </citation>
    <scope>NUCLEOTIDE SEQUENCE [LARGE SCALE GENOMIC DNA]</scope>
    <source>
        <strain evidence="3 4">CCUG 30717</strain>
    </source>
</reference>
<keyword evidence="4" id="KW-1185">Reference proteome</keyword>
<dbReference type="InterPro" id="IPR007791">
    <property type="entry name" value="DjlA_N"/>
</dbReference>
<evidence type="ECO:0000259" key="1">
    <source>
        <dbReference type="Pfam" id="PF05099"/>
    </source>
</evidence>
<dbReference type="RefSeq" id="WP_007872127.1">
    <property type="nucleotide sequence ID" value="NZ_CAXURC020000001.1"/>
</dbReference>
<comment type="caution">
    <text evidence="3">The sequence shown here is derived from an EMBL/GenBank/DDBJ whole genome shotgun (WGS) entry which is preliminary data.</text>
</comment>
<evidence type="ECO:0000313" key="5">
    <source>
        <dbReference type="Proteomes" id="UP000526233"/>
    </source>
</evidence>
<dbReference type="InterPro" id="IPR029024">
    <property type="entry name" value="TerB-like"/>
</dbReference>
<dbReference type="Proteomes" id="UP000216188">
    <property type="component" value="Unassembled WGS sequence"/>
</dbReference>
<sequence length="159" mass="17891">MFERLLDFLKELPGNGLRERGEKFADDDPRLAAAALMFHIMDADGDAREVERAKLSTMLSQKYALKGDALKQLIRAAEEADQESISLSDFTTVLKRHLDYHARLDFIALMWDIVYADGIASEVEVDVMWRVAELIGIKAEDRDQIEARVHAGNTTAPEA</sequence>
<organism evidence="3 4">
    <name type="scientific">Brucella pseudogrignonensis</name>
    <dbReference type="NCBI Taxonomy" id="419475"/>
    <lineage>
        <taxon>Bacteria</taxon>
        <taxon>Pseudomonadati</taxon>
        <taxon>Pseudomonadota</taxon>
        <taxon>Alphaproteobacteria</taxon>
        <taxon>Hyphomicrobiales</taxon>
        <taxon>Brucellaceae</taxon>
        <taxon>Brucella/Ochrobactrum group</taxon>
        <taxon>Brucella</taxon>
    </lineage>
</organism>
<dbReference type="CDD" id="cd07313">
    <property type="entry name" value="terB_like_2"/>
    <property type="match status" value="1"/>
</dbReference>
<evidence type="ECO:0000313" key="2">
    <source>
        <dbReference type="EMBL" id="NNV21663.1"/>
    </source>
</evidence>